<evidence type="ECO:0000313" key="1">
    <source>
        <dbReference type="EMBL" id="KZV19226.1"/>
    </source>
</evidence>
<dbReference type="AlphaFoldDB" id="A0A2Z7AJB9"/>
<name>A0A2Z7AJB9_9LAMI</name>
<sequence>MIRCLLAVNEIVITQILLAEPLGSLPFKMVQVRQLRSEWEVNPEPAAGRIQQLRELMKSVISCWWRSSNTLSFRRTRLVALEEVSAGSSCVGARINEKATRVGQPFGVDCWIVALSAVAL</sequence>
<protein>
    <submittedName>
        <fullName evidence="1">Pentatricopeptide repeat-containing protein mitochondrial</fullName>
    </submittedName>
</protein>
<accession>A0A2Z7AJB9</accession>
<organism evidence="1 2">
    <name type="scientific">Dorcoceras hygrometricum</name>
    <dbReference type="NCBI Taxonomy" id="472368"/>
    <lineage>
        <taxon>Eukaryota</taxon>
        <taxon>Viridiplantae</taxon>
        <taxon>Streptophyta</taxon>
        <taxon>Embryophyta</taxon>
        <taxon>Tracheophyta</taxon>
        <taxon>Spermatophyta</taxon>
        <taxon>Magnoliopsida</taxon>
        <taxon>eudicotyledons</taxon>
        <taxon>Gunneridae</taxon>
        <taxon>Pentapetalae</taxon>
        <taxon>asterids</taxon>
        <taxon>lamiids</taxon>
        <taxon>Lamiales</taxon>
        <taxon>Gesneriaceae</taxon>
        <taxon>Didymocarpoideae</taxon>
        <taxon>Trichosporeae</taxon>
        <taxon>Loxocarpinae</taxon>
        <taxon>Dorcoceras</taxon>
    </lineage>
</organism>
<gene>
    <name evidence="1" type="ORF">F511_38312</name>
</gene>
<dbReference type="EMBL" id="KV016752">
    <property type="protein sequence ID" value="KZV19226.1"/>
    <property type="molecule type" value="Genomic_DNA"/>
</dbReference>
<keyword evidence="2" id="KW-1185">Reference proteome</keyword>
<evidence type="ECO:0000313" key="2">
    <source>
        <dbReference type="Proteomes" id="UP000250235"/>
    </source>
</evidence>
<reference evidence="1 2" key="1">
    <citation type="journal article" date="2015" name="Proc. Natl. Acad. Sci. U.S.A.">
        <title>The resurrection genome of Boea hygrometrica: A blueprint for survival of dehydration.</title>
        <authorList>
            <person name="Xiao L."/>
            <person name="Yang G."/>
            <person name="Zhang L."/>
            <person name="Yang X."/>
            <person name="Zhao S."/>
            <person name="Ji Z."/>
            <person name="Zhou Q."/>
            <person name="Hu M."/>
            <person name="Wang Y."/>
            <person name="Chen M."/>
            <person name="Xu Y."/>
            <person name="Jin H."/>
            <person name="Xiao X."/>
            <person name="Hu G."/>
            <person name="Bao F."/>
            <person name="Hu Y."/>
            <person name="Wan P."/>
            <person name="Li L."/>
            <person name="Deng X."/>
            <person name="Kuang T."/>
            <person name="Xiang C."/>
            <person name="Zhu J.K."/>
            <person name="Oliver M.J."/>
            <person name="He Y."/>
        </authorList>
    </citation>
    <scope>NUCLEOTIDE SEQUENCE [LARGE SCALE GENOMIC DNA]</scope>
    <source>
        <strain evidence="2">cv. XS01</strain>
    </source>
</reference>
<proteinExistence type="predicted"/>
<dbReference type="Proteomes" id="UP000250235">
    <property type="component" value="Unassembled WGS sequence"/>
</dbReference>